<protein>
    <submittedName>
        <fullName evidence="4">Spore coat U domain-containing protein</fullName>
    </submittedName>
</protein>
<comment type="caution">
    <text evidence="4">The sequence shown here is derived from an EMBL/GenBank/DDBJ whole genome shotgun (WGS) entry which is preliminary data.</text>
</comment>
<dbReference type="InterPro" id="IPR007893">
    <property type="entry name" value="Spore_coat_U/FanG"/>
</dbReference>
<feature type="domain" description="Spore coat protein U/FanG" evidence="3">
    <location>
        <begin position="194"/>
        <end position="327"/>
    </location>
</feature>
<dbReference type="InterPro" id="IPR053167">
    <property type="entry name" value="Spore_coat_component"/>
</dbReference>
<feature type="chain" id="PRO_5039898789" evidence="2">
    <location>
        <begin position="23"/>
        <end position="331"/>
    </location>
</feature>
<feature type="compositionally biased region" description="Polar residues" evidence="1">
    <location>
        <begin position="283"/>
        <end position="297"/>
    </location>
</feature>
<dbReference type="Pfam" id="PF05229">
    <property type="entry name" value="SCPU"/>
    <property type="match status" value="2"/>
</dbReference>
<dbReference type="PANTHER" id="PTHR37089:SF1">
    <property type="entry name" value="MEMBRANE PROTEIN"/>
    <property type="match status" value="1"/>
</dbReference>
<feature type="region of interest" description="Disordered" evidence="1">
    <location>
        <begin position="275"/>
        <end position="297"/>
    </location>
</feature>
<dbReference type="SMART" id="SM00972">
    <property type="entry name" value="SCPU"/>
    <property type="match status" value="2"/>
</dbReference>
<accession>A0A9J6PTN6</accession>
<dbReference type="EMBL" id="JAODIM010000040">
    <property type="protein sequence ID" value="MCU5778100.1"/>
    <property type="molecule type" value="Genomic_DNA"/>
</dbReference>
<evidence type="ECO:0000256" key="2">
    <source>
        <dbReference type="SAM" id="SignalP"/>
    </source>
</evidence>
<feature type="domain" description="Spore coat protein U/FanG" evidence="3">
    <location>
        <begin position="16"/>
        <end position="163"/>
    </location>
</feature>
<proteinExistence type="predicted"/>
<evidence type="ECO:0000313" key="5">
    <source>
        <dbReference type="Proteomes" id="UP001064262"/>
    </source>
</evidence>
<feature type="signal peptide" evidence="2">
    <location>
        <begin position="1"/>
        <end position="22"/>
    </location>
</feature>
<dbReference type="AlphaFoldDB" id="A0A9J6PTN6"/>
<dbReference type="PANTHER" id="PTHR37089">
    <property type="entry name" value="PROTEIN U-RELATED"/>
    <property type="match status" value="1"/>
</dbReference>
<evidence type="ECO:0000256" key="1">
    <source>
        <dbReference type="SAM" id="MobiDB-lite"/>
    </source>
</evidence>
<dbReference type="RefSeq" id="WP_267143765.1">
    <property type="nucleotide sequence ID" value="NZ_JAODIL010000079.1"/>
</dbReference>
<evidence type="ECO:0000259" key="3">
    <source>
        <dbReference type="Pfam" id="PF05229"/>
    </source>
</evidence>
<keyword evidence="2" id="KW-0732">Signal</keyword>
<gene>
    <name evidence="4" type="ORF">N5923_11425</name>
</gene>
<sequence length="331" mass="33467">MTRLLSALIALIALGFAASTQAACGLPASSASFGTVTSFAAGSSVSSTSTTANINCGSGLIIGLLTTNNITLALGSATNVASARGIMKRAGDSGSDNIPVQLCSVSTCATEMTIGATPVTYSSSSLLNLGLGGTYNFALPLYLRTMLPSQPVAAGTYTVTLNVAVTYRICTGLGVGGLLCLAGQDQNGSGTIPITVTMVVTNDCTTITAPNISFGSAPLVSSFSTVSQSISVICTKGSTYTVGLSNGSHAVGSVRNMANGSTMLSYEIYKGTSTTDRWGPTGTERQSSANANTTSTDGVTRTYNYTAKVLTTQNTPAAGSYSDNVVVDLSF</sequence>
<dbReference type="Proteomes" id="UP001064262">
    <property type="component" value="Unassembled WGS sequence"/>
</dbReference>
<evidence type="ECO:0000313" key="4">
    <source>
        <dbReference type="EMBL" id="MCU5778100.1"/>
    </source>
</evidence>
<reference evidence="4" key="1">
    <citation type="submission" date="2022-09" db="EMBL/GenBank/DDBJ databases">
        <title>Winslowiella arboricola sp. nov., isolated from bleeding cankers on broadleaf hosts.</title>
        <authorList>
            <person name="Brady C."/>
            <person name="Kaur S."/>
            <person name="Crampton B."/>
            <person name="Maddock D."/>
            <person name="Arnold D."/>
            <person name="Denman S."/>
        </authorList>
    </citation>
    <scope>NUCLEOTIDE SEQUENCE</scope>
    <source>
        <strain evidence="4">BAC 15a-03b</strain>
    </source>
</reference>
<keyword evidence="5" id="KW-1185">Reference proteome</keyword>
<organism evidence="4 5">
    <name type="scientific">Winslowiella arboricola</name>
    <dbReference type="NCBI Taxonomy" id="2978220"/>
    <lineage>
        <taxon>Bacteria</taxon>
        <taxon>Pseudomonadati</taxon>
        <taxon>Pseudomonadota</taxon>
        <taxon>Gammaproteobacteria</taxon>
        <taxon>Enterobacterales</taxon>
        <taxon>Erwiniaceae</taxon>
        <taxon>Winslowiella</taxon>
    </lineage>
</organism>
<name>A0A9J6PTN6_9GAMM</name>